<dbReference type="PANTHER" id="PTHR28259">
    <property type="entry name" value="FLUORIDE EXPORT PROTEIN 1-RELATED"/>
    <property type="match status" value="1"/>
</dbReference>
<keyword evidence="10" id="KW-0406">Ion transport</keyword>
<feature type="transmembrane region" description="Helical" evidence="10">
    <location>
        <begin position="31"/>
        <end position="50"/>
    </location>
</feature>
<keyword evidence="3 10" id="KW-0812">Transmembrane</keyword>
<keyword evidence="12" id="KW-1185">Reference proteome</keyword>
<keyword evidence="5 10" id="KW-0472">Membrane</keyword>
<keyword evidence="4 10" id="KW-1133">Transmembrane helix</keyword>
<name>A0A3M8CCC4_9BACL</name>
<keyword evidence="10" id="KW-0479">Metal-binding</keyword>
<feature type="transmembrane region" description="Helical" evidence="10">
    <location>
        <begin position="96"/>
        <end position="117"/>
    </location>
</feature>
<evidence type="ECO:0000256" key="5">
    <source>
        <dbReference type="ARBA" id="ARBA00023136"/>
    </source>
</evidence>
<evidence type="ECO:0000256" key="1">
    <source>
        <dbReference type="ARBA" id="ARBA00004651"/>
    </source>
</evidence>
<evidence type="ECO:0000256" key="4">
    <source>
        <dbReference type="ARBA" id="ARBA00022989"/>
    </source>
</evidence>
<evidence type="ECO:0000313" key="12">
    <source>
        <dbReference type="Proteomes" id="UP000282028"/>
    </source>
</evidence>
<dbReference type="RefSeq" id="WP_122909366.1">
    <property type="nucleotide sequence ID" value="NZ_CBCSBE010000012.1"/>
</dbReference>
<comment type="caution">
    <text evidence="11">The sequence shown here is derived from an EMBL/GenBank/DDBJ whole genome shotgun (WGS) entry which is preliminary data.</text>
</comment>
<keyword evidence="6 10" id="KW-0407">Ion channel</keyword>
<proteinExistence type="inferred from homology"/>
<dbReference type="Pfam" id="PF02537">
    <property type="entry name" value="CRCB"/>
    <property type="match status" value="1"/>
</dbReference>
<reference evidence="11 12" key="1">
    <citation type="submission" date="2018-10" db="EMBL/GenBank/DDBJ databases">
        <title>Phylogenomics of Brevibacillus.</title>
        <authorList>
            <person name="Dunlap C."/>
        </authorList>
    </citation>
    <scope>NUCLEOTIDE SEQUENCE [LARGE SCALE GENOMIC DNA]</scope>
    <source>
        <strain evidence="11 12">JCM 12215</strain>
    </source>
</reference>
<dbReference type="OrthoDB" id="9815830at2"/>
<evidence type="ECO:0000256" key="7">
    <source>
        <dbReference type="ARBA" id="ARBA00035120"/>
    </source>
</evidence>
<dbReference type="GO" id="GO:0140114">
    <property type="term" value="P:cellular detoxification of fluoride"/>
    <property type="evidence" value="ECO:0007669"/>
    <property type="project" value="UniProtKB-UniRule"/>
</dbReference>
<comment type="activity regulation">
    <text evidence="10">Na(+) is not transported, but it plays an essential structural role and its presence is essential for fluoride channel function.</text>
</comment>
<evidence type="ECO:0000256" key="9">
    <source>
        <dbReference type="ARBA" id="ARBA00049940"/>
    </source>
</evidence>
<dbReference type="AlphaFoldDB" id="A0A3M8CCC4"/>
<evidence type="ECO:0000256" key="2">
    <source>
        <dbReference type="ARBA" id="ARBA00022475"/>
    </source>
</evidence>
<dbReference type="Proteomes" id="UP000282028">
    <property type="component" value="Unassembled WGS sequence"/>
</dbReference>
<dbReference type="GO" id="GO:0062054">
    <property type="term" value="F:fluoride channel activity"/>
    <property type="evidence" value="ECO:0007669"/>
    <property type="project" value="UniProtKB-UniRule"/>
</dbReference>
<organism evidence="11 12">
    <name type="scientific">Brevibacillus invocatus</name>
    <dbReference type="NCBI Taxonomy" id="173959"/>
    <lineage>
        <taxon>Bacteria</taxon>
        <taxon>Bacillati</taxon>
        <taxon>Bacillota</taxon>
        <taxon>Bacilli</taxon>
        <taxon>Bacillales</taxon>
        <taxon>Paenibacillaceae</taxon>
        <taxon>Brevibacillus</taxon>
    </lineage>
</organism>
<comment type="function">
    <text evidence="9 10">Fluoride-specific ion channel. Important for reducing fluoride concentration in the cell, thus reducing its toxicity.</text>
</comment>
<dbReference type="EMBL" id="RHHR01000019">
    <property type="protein sequence ID" value="RNB73370.1"/>
    <property type="molecule type" value="Genomic_DNA"/>
</dbReference>
<gene>
    <name evidence="10 11" type="primary">crcB</name>
    <name evidence="10" type="synonym">fluC</name>
    <name evidence="11" type="ORF">EDM52_12775</name>
</gene>
<evidence type="ECO:0000256" key="10">
    <source>
        <dbReference type="HAMAP-Rule" id="MF_00454"/>
    </source>
</evidence>
<evidence type="ECO:0000256" key="6">
    <source>
        <dbReference type="ARBA" id="ARBA00023303"/>
    </source>
</evidence>
<sequence>MGWLAVAVGGAVGSLLRYALSLVANQPGWPYGTWIVNIVGSFCIGVFAVWGKERGVLSPELYLLFATGLMGGFTTFSTFSLEVVAFWMEGHYSKGITYGLTSVVASILACGAGIWLARQFSVTV</sequence>
<comment type="catalytic activity">
    <reaction evidence="8">
        <text>fluoride(in) = fluoride(out)</text>
        <dbReference type="Rhea" id="RHEA:76159"/>
        <dbReference type="ChEBI" id="CHEBI:17051"/>
    </reaction>
    <physiologicalReaction direction="left-to-right" evidence="8">
        <dbReference type="Rhea" id="RHEA:76160"/>
    </physiologicalReaction>
</comment>
<dbReference type="GO" id="GO:0046872">
    <property type="term" value="F:metal ion binding"/>
    <property type="evidence" value="ECO:0007669"/>
    <property type="project" value="UniProtKB-KW"/>
</dbReference>
<comment type="similarity">
    <text evidence="7 10">Belongs to the fluoride channel Fluc/FEX (TC 1.A.43) family.</text>
</comment>
<dbReference type="NCBIfam" id="TIGR00494">
    <property type="entry name" value="crcB"/>
    <property type="match status" value="1"/>
</dbReference>
<evidence type="ECO:0000256" key="3">
    <source>
        <dbReference type="ARBA" id="ARBA00022692"/>
    </source>
</evidence>
<protein>
    <recommendedName>
        <fullName evidence="10">Fluoride-specific ion channel FluC</fullName>
    </recommendedName>
</protein>
<evidence type="ECO:0000313" key="11">
    <source>
        <dbReference type="EMBL" id="RNB73370.1"/>
    </source>
</evidence>
<keyword evidence="10" id="KW-0813">Transport</keyword>
<feature type="binding site" evidence="10">
    <location>
        <position position="71"/>
    </location>
    <ligand>
        <name>Na(+)</name>
        <dbReference type="ChEBI" id="CHEBI:29101"/>
        <note>structural</note>
    </ligand>
</feature>
<dbReference type="GO" id="GO:0005886">
    <property type="term" value="C:plasma membrane"/>
    <property type="evidence" value="ECO:0007669"/>
    <property type="project" value="UniProtKB-SubCell"/>
</dbReference>
<keyword evidence="10" id="KW-0915">Sodium</keyword>
<comment type="subcellular location">
    <subcellularLocation>
        <location evidence="1 10">Cell membrane</location>
        <topology evidence="1 10">Multi-pass membrane protein</topology>
    </subcellularLocation>
</comment>
<keyword evidence="2 10" id="KW-1003">Cell membrane</keyword>
<dbReference type="InterPro" id="IPR003691">
    <property type="entry name" value="FluC"/>
</dbReference>
<accession>A0A3M8CCC4</accession>
<evidence type="ECO:0000256" key="8">
    <source>
        <dbReference type="ARBA" id="ARBA00035585"/>
    </source>
</evidence>
<feature type="binding site" evidence="10">
    <location>
        <position position="74"/>
    </location>
    <ligand>
        <name>Na(+)</name>
        <dbReference type="ChEBI" id="CHEBI:29101"/>
        <note>structural</note>
    </ligand>
</feature>
<dbReference type="PANTHER" id="PTHR28259:SF1">
    <property type="entry name" value="FLUORIDE EXPORT PROTEIN 1-RELATED"/>
    <property type="match status" value="1"/>
</dbReference>
<feature type="transmembrane region" description="Helical" evidence="10">
    <location>
        <begin position="62"/>
        <end position="84"/>
    </location>
</feature>
<dbReference type="HAMAP" id="MF_00454">
    <property type="entry name" value="FluC"/>
    <property type="match status" value="1"/>
</dbReference>